<keyword evidence="15" id="KW-1185">Reference proteome</keyword>
<dbReference type="AlphaFoldDB" id="A0A2R5ENA7"/>
<dbReference type="RefSeq" id="WP_108992626.1">
    <property type="nucleotide sequence ID" value="NZ_BDQX01000098.1"/>
</dbReference>
<keyword evidence="9 11" id="KW-0456">Lyase</keyword>
<dbReference type="InterPro" id="IPR029009">
    <property type="entry name" value="ASB_dom_sf"/>
</dbReference>
<accession>A0A2R5ENA7</accession>
<comment type="catalytic activity">
    <reaction evidence="10 11 12">
        <text>L-serine = pyruvate + NH4(+)</text>
        <dbReference type="Rhea" id="RHEA:19169"/>
        <dbReference type="ChEBI" id="CHEBI:15361"/>
        <dbReference type="ChEBI" id="CHEBI:28938"/>
        <dbReference type="ChEBI" id="CHEBI:33384"/>
        <dbReference type="EC" id="4.3.1.17"/>
    </reaction>
</comment>
<keyword evidence="6 11" id="KW-0479">Metal-binding</keyword>
<dbReference type="PROSITE" id="PS51671">
    <property type="entry name" value="ACT"/>
    <property type="match status" value="1"/>
</dbReference>
<evidence type="ECO:0000313" key="15">
    <source>
        <dbReference type="Proteomes" id="UP000245202"/>
    </source>
</evidence>
<dbReference type="Pfam" id="PF03315">
    <property type="entry name" value="SDH_beta"/>
    <property type="match status" value="1"/>
</dbReference>
<evidence type="ECO:0000256" key="12">
    <source>
        <dbReference type="RuleBase" id="RU366059"/>
    </source>
</evidence>
<dbReference type="InterPro" id="IPR002912">
    <property type="entry name" value="ACT_dom"/>
</dbReference>
<dbReference type="CDD" id="cd04903">
    <property type="entry name" value="ACT_LSD"/>
    <property type="match status" value="1"/>
</dbReference>
<dbReference type="GO" id="GO:0003941">
    <property type="term" value="F:L-serine ammonia-lyase activity"/>
    <property type="evidence" value="ECO:0007669"/>
    <property type="project" value="UniProtKB-UniRule"/>
</dbReference>
<reference evidence="14 15" key="1">
    <citation type="submission" date="2017-08" db="EMBL/GenBank/DDBJ databases">
        <title>Substantial Increase in Enzyme Production by Combined Drug-Resistance Mutations in Paenibacillus agaridevorans.</title>
        <authorList>
            <person name="Tanaka Y."/>
            <person name="Funane K."/>
            <person name="Hosaka T."/>
            <person name="Shiwa Y."/>
            <person name="Fujita N."/>
            <person name="Miyazaki T."/>
            <person name="Yoshikawa H."/>
            <person name="Murakami K."/>
            <person name="Kasahara K."/>
            <person name="Inaoka T."/>
            <person name="Hiraga Y."/>
            <person name="Ochi K."/>
        </authorList>
    </citation>
    <scope>NUCLEOTIDE SEQUENCE [LARGE SCALE GENOMIC DNA]</scope>
    <source>
        <strain evidence="14 15">T-3040</strain>
    </source>
</reference>
<dbReference type="GO" id="GO:0006094">
    <property type="term" value="P:gluconeogenesis"/>
    <property type="evidence" value="ECO:0007669"/>
    <property type="project" value="UniProtKB-UniRule"/>
</dbReference>
<name>A0A2R5ENA7_9BACL</name>
<proteinExistence type="inferred from homology"/>
<comment type="similarity">
    <text evidence="3 11 12">Belongs to the iron-sulfur dependent L-serine dehydratase family.</text>
</comment>
<evidence type="ECO:0000256" key="1">
    <source>
        <dbReference type="ARBA" id="ARBA00001966"/>
    </source>
</evidence>
<evidence type="ECO:0000256" key="10">
    <source>
        <dbReference type="ARBA" id="ARBA00049406"/>
    </source>
</evidence>
<evidence type="ECO:0000256" key="6">
    <source>
        <dbReference type="ARBA" id="ARBA00022723"/>
    </source>
</evidence>
<dbReference type="InterPro" id="IPR005131">
    <property type="entry name" value="Ser_deHydtase_bsu"/>
</dbReference>
<dbReference type="InterPro" id="IPR051318">
    <property type="entry name" value="Fe-S_L-Ser"/>
</dbReference>
<dbReference type="GO" id="GO:0046872">
    <property type="term" value="F:metal ion binding"/>
    <property type="evidence" value="ECO:0007669"/>
    <property type="project" value="UniProtKB-UniRule"/>
</dbReference>
<keyword evidence="7 11" id="KW-0408">Iron</keyword>
<dbReference type="SUPFAM" id="SSF55021">
    <property type="entry name" value="ACT-like"/>
    <property type="match status" value="1"/>
</dbReference>
<evidence type="ECO:0000256" key="8">
    <source>
        <dbReference type="ARBA" id="ARBA00023014"/>
    </source>
</evidence>
<evidence type="ECO:0000256" key="2">
    <source>
        <dbReference type="ARBA" id="ARBA00004742"/>
    </source>
</evidence>
<dbReference type="UniPathway" id="UPA00138"/>
<evidence type="ECO:0000256" key="11">
    <source>
        <dbReference type="PIRNR" id="PIRNR036692"/>
    </source>
</evidence>
<keyword evidence="4 11" id="KW-0312">Gluconeogenesis</keyword>
<evidence type="ECO:0000256" key="7">
    <source>
        <dbReference type="ARBA" id="ARBA00023004"/>
    </source>
</evidence>
<evidence type="ECO:0000256" key="9">
    <source>
        <dbReference type="ARBA" id="ARBA00023239"/>
    </source>
</evidence>
<protein>
    <recommendedName>
        <fullName evidence="11">L-serine deaminase</fullName>
    </recommendedName>
</protein>
<feature type="domain" description="ACT" evidence="13">
    <location>
        <begin position="148"/>
        <end position="220"/>
    </location>
</feature>
<comment type="caution">
    <text evidence="14">The sequence shown here is derived from an EMBL/GenBank/DDBJ whole genome shotgun (WGS) entry which is preliminary data.</text>
</comment>
<dbReference type="Proteomes" id="UP000245202">
    <property type="component" value="Unassembled WGS sequence"/>
</dbReference>
<dbReference type="PANTHER" id="PTHR30182">
    <property type="entry name" value="L-SERINE DEHYDRATASE"/>
    <property type="match status" value="1"/>
</dbReference>
<comment type="cofactor">
    <cofactor evidence="1 12">
        <name>[4Fe-4S] cluster</name>
        <dbReference type="ChEBI" id="CHEBI:49883"/>
    </cofactor>
</comment>
<dbReference type="EMBL" id="BDQX01000098">
    <property type="protein sequence ID" value="GBG07595.1"/>
    <property type="molecule type" value="Genomic_DNA"/>
</dbReference>
<dbReference type="InterPro" id="IPR004643">
    <property type="entry name" value="Fe-S_L-Ser_bsu"/>
</dbReference>
<dbReference type="SUPFAM" id="SSF143548">
    <property type="entry name" value="Serine metabolism enzymes domain"/>
    <property type="match status" value="1"/>
</dbReference>
<dbReference type="Gene3D" id="3.30.1330.90">
    <property type="entry name" value="D-3-phosphoglycerate dehydrogenase, domain 3"/>
    <property type="match status" value="1"/>
</dbReference>
<dbReference type="NCBIfam" id="TIGR00719">
    <property type="entry name" value="sda_beta"/>
    <property type="match status" value="1"/>
</dbReference>
<organism evidence="14 15">
    <name type="scientific">Paenibacillus agaridevorans</name>
    <dbReference type="NCBI Taxonomy" id="171404"/>
    <lineage>
        <taxon>Bacteria</taxon>
        <taxon>Bacillati</taxon>
        <taxon>Bacillota</taxon>
        <taxon>Bacilli</taxon>
        <taxon>Bacillales</taxon>
        <taxon>Paenibacillaceae</taxon>
        <taxon>Paenibacillus</taxon>
    </lineage>
</organism>
<comment type="pathway">
    <text evidence="2 11">Carbohydrate biosynthesis; gluconeogenesis.</text>
</comment>
<evidence type="ECO:0000259" key="13">
    <source>
        <dbReference type="PROSITE" id="PS51671"/>
    </source>
</evidence>
<evidence type="ECO:0000256" key="4">
    <source>
        <dbReference type="ARBA" id="ARBA00022432"/>
    </source>
</evidence>
<keyword evidence="8 11" id="KW-0411">Iron-sulfur</keyword>
<sequence>MRFKDVFSIIGPSMIGPSSSHTAGAVRLGRCARQALGVMPNEAEIRFYGSFADTYVGHGTDLAIIAGLLDLDTDDVRIRHSIQHAEQLGMQIKFVPMTRPNVHPNTVTMLLQGDGRKVTMTGCSIGGGSIEIINVNGFDVKFTAVYPTLLIYHKDRTGMVAEISDIARQAGINISYMEVDRKMRNGEALTVIESDERLLPEAKQRLEQLTDVNEVCIIDLMKKEAQS</sequence>
<evidence type="ECO:0000313" key="14">
    <source>
        <dbReference type="EMBL" id="GBG07595.1"/>
    </source>
</evidence>
<dbReference type="PIRSF" id="PIRSF036692">
    <property type="entry name" value="SDH_B"/>
    <property type="match status" value="1"/>
</dbReference>
<dbReference type="InterPro" id="IPR045865">
    <property type="entry name" value="ACT-like_dom_sf"/>
</dbReference>
<dbReference type="GO" id="GO:0051539">
    <property type="term" value="F:4 iron, 4 sulfur cluster binding"/>
    <property type="evidence" value="ECO:0007669"/>
    <property type="project" value="UniProtKB-UniRule"/>
</dbReference>
<dbReference type="PANTHER" id="PTHR30182:SF12">
    <property type="entry name" value="L-SERINE DEHYDRATASE, BETA CHAIN-RELATED"/>
    <property type="match status" value="1"/>
</dbReference>
<gene>
    <name evidence="14" type="ORF">PAT3040_02151</name>
</gene>
<evidence type="ECO:0000256" key="3">
    <source>
        <dbReference type="ARBA" id="ARBA00008636"/>
    </source>
</evidence>
<dbReference type="Pfam" id="PF01842">
    <property type="entry name" value="ACT"/>
    <property type="match status" value="1"/>
</dbReference>
<dbReference type="Gene3D" id="3.30.70.260">
    <property type="match status" value="1"/>
</dbReference>
<keyword evidence="5 11" id="KW-0004">4Fe-4S</keyword>
<evidence type="ECO:0000256" key="5">
    <source>
        <dbReference type="ARBA" id="ARBA00022485"/>
    </source>
</evidence>